<gene>
    <name evidence="2" type="ORF">A6V39_04835</name>
</gene>
<keyword evidence="1" id="KW-0472">Membrane</keyword>
<feature type="transmembrane region" description="Helical" evidence="1">
    <location>
        <begin position="45"/>
        <end position="66"/>
    </location>
</feature>
<feature type="transmembrane region" description="Helical" evidence="1">
    <location>
        <begin position="104"/>
        <end position="128"/>
    </location>
</feature>
<organism evidence="2 3">
    <name type="scientific">Candidatus Mycoplasma haematobovis</name>
    <dbReference type="NCBI Taxonomy" id="432608"/>
    <lineage>
        <taxon>Bacteria</taxon>
        <taxon>Bacillati</taxon>
        <taxon>Mycoplasmatota</taxon>
        <taxon>Mollicutes</taxon>
        <taxon>Mycoplasmataceae</taxon>
        <taxon>Mycoplasma</taxon>
    </lineage>
</organism>
<sequence length="197" mass="22376">MLQRKLYLHFPLQKHLVFLLFSAIALDCLYVYLPIFEMKLSFVSIPLIAIGWIYGTPIGFLSGLVVDLISLSWESSFSWLFLLQPALIGSLGGIMKYFHYASLAWLNVLLHCIAIYFFNPFFVLISLLISSLLAIKYKEAFNVLLLNAVIVSLIYGTYCASQYSLVPYSTLLSVRMAKESVKIILATIPLTYLLRNE</sequence>
<proteinExistence type="predicted"/>
<dbReference type="Gene3D" id="1.10.1760.20">
    <property type="match status" value="1"/>
</dbReference>
<evidence type="ECO:0000256" key="1">
    <source>
        <dbReference type="SAM" id="Phobius"/>
    </source>
</evidence>
<feature type="transmembrane region" description="Helical" evidence="1">
    <location>
        <begin position="12"/>
        <end position="33"/>
    </location>
</feature>
<dbReference type="AlphaFoldDB" id="A0A1A9QCY0"/>
<reference evidence="3" key="1">
    <citation type="submission" date="2016-04" db="EMBL/GenBank/DDBJ databases">
        <authorList>
            <person name="Quiroz-Castaneda R.E."/>
            <person name="Martinez-Ocampo F."/>
        </authorList>
    </citation>
    <scope>NUCLEOTIDE SEQUENCE [LARGE SCALE GENOMIC DNA]</scope>
    <source>
        <strain evidence="3">INIFAP01</strain>
    </source>
</reference>
<keyword evidence="3" id="KW-1185">Reference proteome</keyword>
<name>A0A1A9QCY0_9MOLU</name>
<keyword evidence="1" id="KW-0812">Transmembrane</keyword>
<evidence type="ECO:0000313" key="2">
    <source>
        <dbReference type="EMBL" id="OAL09871.1"/>
    </source>
</evidence>
<accession>A0A1A9QCY0</accession>
<feature type="transmembrane region" description="Helical" evidence="1">
    <location>
        <begin position="140"/>
        <end position="158"/>
    </location>
</feature>
<dbReference type="Proteomes" id="UP000077623">
    <property type="component" value="Unassembled WGS sequence"/>
</dbReference>
<evidence type="ECO:0000313" key="3">
    <source>
        <dbReference type="Proteomes" id="UP000077623"/>
    </source>
</evidence>
<dbReference type="EMBL" id="LWUJ01000013">
    <property type="protein sequence ID" value="OAL09871.1"/>
    <property type="molecule type" value="Genomic_DNA"/>
</dbReference>
<protein>
    <submittedName>
        <fullName evidence="2">Uncharacterized protein</fullName>
    </submittedName>
</protein>
<feature type="transmembrane region" description="Helical" evidence="1">
    <location>
        <begin position="78"/>
        <end position="98"/>
    </location>
</feature>
<dbReference type="STRING" id="432608.A6V39_04835"/>
<keyword evidence="1" id="KW-1133">Transmembrane helix</keyword>
<dbReference type="RefSeq" id="WP_187150599.1">
    <property type="nucleotide sequence ID" value="NZ_LWUJ01000013.1"/>
</dbReference>
<comment type="caution">
    <text evidence="2">The sequence shown here is derived from an EMBL/GenBank/DDBJ whole genome shotgun (WGS) entry which is preliminary data.</text>
</comment>